<feature type="region of interest" description="Disordered" evidence="7">
    <location>
        <begin position="1"/>
        <end position="117"/>
    </location>
</feature>
<feature type="domain" description="Transcription factor CBF/NF-Y/archaeal histone" evidence="8">
    <location>
        <begin position="148"/>
        <end position="194"/>
    </location>
</feature>
<dbReference type="RefSeq" id="XP_066799730.1">
    <property type="nucleotide sequence ID" value="XM_066950038.1"/>
</dbReference>
<keyword evidence="4" id="KW-0804">Transcription</keyword>
<dbReference type="CDD" id="cd22908">
    <property type="entry name" value="HFD_NFYC-like"/>
    <property type="match status" value="1"/>
</dbReference>
<feature type="region of interest" description="Disordered" evidence="7">
    <location>
        <begin position="210"/>
        <end position="288"/>
    </location>
</feature>
<feature type="compositionally biased region" description="Low complexity" evidence="7">
    <location>
        <begin position="69"/>
        <end position="113"/>
    </location>
</feature>
<sequence length="288" mass="30793">MNPSYFLPNKFPPGPSNYNTDSSSSSASPRSDLDEDNVSQQQGGGRPSTSKSTSFPTTHGSSNHHHQPPSHSQSQSQSQSHSQLHSTSEMTTTTTTTTTATAGQQGQGQIQTGPMIHPHQDLHSFLESFWTRQMETVEIENPDWKSYNLPLARIKKVMKSDEEVKMISAEAPIMFSKACEIFISELTYVAAAIAFSDMFDFLIDIVPRDDGSSTSTPAAPGNGNSNGGNGVGGGESGAPSVGGAEEESDHDEDEDGDVQAQPAGFNDDASGAGNEEGDDLYNEYVHED</sequence>
<evidence type="ECO:0000256" key="5">
    <source>
        <dbReference type="ARBA" id="ARBA00023242"/>
    </source>
</evidence>
<keyword evidence="2" id="KW-0805">Transcription regulation</keyword>
<dbReference type="SUPFAM" id="SSF47113">
    <property type="entry name" value="Histone-fold"/>
    <property type="match status" value="1"/>
</dbReference>
<dbReference type="GO" id="GO:0016602">
    <property type="term" value="C:CCAAT-binding factor complex"/>
    <property type="evidence" value="ECO:0007669"/>
    <property type="project" value="TreeGrafter"/>
</dbReference>
<dbReference type="GO" id="GO:0046982">
    <property type="term" value="F:protein heterodimerization activity"/>
    <property type="evidence" value="ECO:0007669"/>
    <property type="project" value="InterPro"/>
</dbReference>
<dbReference type="EMBL" id="JBCAWK010000014">
    <property type="protein sequence ID" value="KAK8844166.1"/>
    <property type="molecule type" value="Genomic_DNA"/>
</dbReference>
<proteinExistence type="inferred from homology"/>
<evidence type="ECO:0000256" key="2">
    <source>
        <dbReference type="ARBA" id="ARBA00023015"/>
    </source>
</evidence>
<evidence type="ECO:0000256" key="1">
    <source>
        <dbReference type="ARBA" id="ARBA00004123"/>
    </source>
</evidence>
<keyword evidence="10" id="KW-1185">Reference proteome</keyword>
<evidence type="ECO:0000256" key="7">
    <source>
        <dbReference type="SAM" id="MobiDB-lite"/>
    </source>
</evidence>
<dbReference type="GO" id="GO:0000978">
    <property type="term" value="F:RNA polymerase II cis-regulatory region sequence-specific DNA binding"/>
    <property type="evidence" value="ECO:0007669"/>
    <property type="project" value="TreeGrafter"/>
</dbReference>
<comment type="similarity">
    <text evidence="6">Belongs to the NFYC/HAP5 subunit family.</text>
</comment>
<evidence type="ECO:0000313" key="10">
    <source>
        <dbReference type="Proteomes" id="UP001388673"/>
    </source>
</evidence>
<evidence type="ECO:0000256" key="3">
    <source>
        <dbReference type="ARBA" id="ARBA00023125"/>
    </source>
</evidence>
<dbReference type="Pfam" id="PF00808">
    <property type="entry name" value="CBFD_NFYB_HMF"/>
    <property type="match status" value="1"/>
</dbReference>
<organism evidence="9 10">
    <name type="scientific">Kwoniella newhampshirensis</name>
    <dbReference type="NCBI Taxonomy" id="1651941"/>
    <lineage>
        <taxon>Eukaryota</taxon>
        <taxon>Fungi</taxon>
        <taxon>Dikarya</taxon>
        <taxon>Basidiomycota</taxon>
        <taxon>Agaricomycotina</taxon>
        <taxon>Tremellomycetes</taxon>
        <taxon>Tremellales</taxon>
        <taxon>Cryptococcaceae</taxon>
        <taxon>Kwoniella</taxon>
    </lineage>
</organism>
<dbReference type="Gene3D" id="1.10.20.10">
    <property type="entry name" value="Histone, subunit A"/>
    <property type="match status" value="1"/>
</dbReference>
<dbReference type="InterPro" id="IPR050568">
    <property type="entry name" value="Transcr_DNA_Rep_Reg"/>
</dbReference>
<dbReference type="GO" id="GO:0001228">
    <property type="term" value="F:DNA-binding transcription activator activity, RNA polymerase II-specific"/>
    <property type="evidence" value="ECO:0007669"/>
    <property type="project" value="TreeGrafter"/>
</dbReference>
<evidence type="ECO:0000256" key="6">
    <source>
        <dbReference type="ARBA" id="ARBA00038129"/>
    </source>
</evidence>
<feature type="compositionally biased region" description="Gly residues" evidence="7">
    <location>
        <begin position="224"/>
        <end position="236"/>
    </location>
</feature>
<feature type="compositionally biased region" description="Acidic residues" evidence="7">
    <location>
        <begin position="244"/>
        <end position="257"/>
    </location>
</feature>
<gene>
    <name evidence="9" type="ORF">IAR55_006960</name>
</gene>
<dbReference type="GeneID" id="92184218"/>
<dbReference type="PANTHER" id="PTHR10252">
    <property type="entry name" value="HISTONE-LIKE TRANSCRIPTION FACTOR CCAAT-RELATED"/>
    <property type="match status" value="1"/>
</dbReference>
<comment type="subcellular location">
    <subcellularLocation>
        <location evidence="1">Nucleus</location>
    </subcellularLocation>
</comment>
<keyword evidence="5" id="KW-0539">Nucleus</keyword>
<dbReference type="KEGG" id="kne:92184218"/>
<dbReference type="Proteomes" id="UP001388673">
    <property type="component" value="Unassembled WGS sequence"/>
</dbReference>
<dbReference type="PANTHER" id="PTHR10252:SF8">
    <property type="entry name" value="NUCLEAR TRANSCRIPTION FACTOR Y SUBUNIT GAMMA"/>
    <property type="match status" value="1"/>
</dbReference>
<dbReference type="InterPro" id="IPR009072">
    <property type="entry name" value="Histone-fold"/>
</dbReference>
<accession>A0AAW0YDU5</accession>
<dbReference type="AlphaFoldDB" id="A0AAW0YDU5"/>
<keyword evidence="3" id="KW-0238">DNA-binding</keyword>
<evidence type="ECO:0000256" key="4">
    <source>
        <dbReference type="ARBA" id="ARBA00023163"/>
    </source>
</evidence>
<evidence type="ECO:0000259" key="8">
    <source>
        <dbReference type="Pfam" id="PF00808"/>
    </source>
</evidence>
<feature type="compositionally biased region" description="Low complexity" evidence="7">
    <location>
        <begin position="47"/>
        <end position="58"/>
    </location>
</feature>
<dbReference type="InterPro" id="IPR003958">
    <property type="entry name" value="CBFA_NFYB_domain"/>
</dbReference>
<reference evidence="9 10" key="1">
    <citation type="journal article" date="2024" name="bioRxiv">
        <title>Comparative genomics of Cryptococcus and Kwoniella reveals pathogenesis evolution and contrasting karyotype dynamics via intercentromeric recombination or chromosome fusion.</title>
        <authorList>
            <person name="Coelho M.A."/>
            <person name="David-Palma M."/>
            <person name="Shea T."/>
            <person name="Bowers K."/>
            <person name="McGinley-Smith S."/>
            <person name="Mohammad A.W."/>
            <person name="Gnirke A."/>
            <person name="Yurkov A.M."/>
            <person name="Nowrousian M."/>
            <person name="Sun S."/>
            <person name="Cuomo C.A."/>
            <person name="Heitman J."/>
        </authorList>
    </citation>
    <scope>NUCLEOTIDE SEQUENCE [LARGE SCALE GENOMIC DNA]</scope>
    <source>
        <strain evidence="9 10">CBS 13917</strain>
    </source>
</reference>
<protein>
    <recommendedName>
        <fullName evidence="8">Transcription factor CBF/NF-Y/archaeal histone domain-containing protein</fullName>
    </recommendedName>
</protein>
<evidence type="ECO:0000313" key="9">
    <source>
        <dbReference type="EMBL" id="KAK8844166.1"/>
    </source>
</evidence>
<comment type="caution">
    <text evidence="9">The sequence shown here is derived from an EMBL/GenBank/DDBJ whole genome shotgun (WGS) entry which is preliminary data.</text>
</comment>
<name>A0AAW0YDU5_9TREE</name>